<reference evidence="1" key="1">
    <citation type="submission" date="2014-12" db="EMBL/GenBank/DDBJ databases">
        <title>Insight into the proteome of Arion vulgaris.</title>
        <authorList>
            <person name="Aradska J."/>
            <person name="Bulat T."/>
            <person name="Smidak R."/>
            <person name="Sarate P."/>
            <person name="Gangsoo J."/>
            <person name="Sialana F."/>
            <person name="Bilban M."/>
            <person name="Lubec G."/>
        </authorList>
    </citation>
    <scope>NUCLEOTIDE SEQUENCE</scope>
    <source>
        <tissue evidence="1">Skin</tissue>
    </source>
</reference>
<dbReference type="PANTHER" id="PTHR19871">
    <property type="entry name" value="BETA TRANSDUCIN-RELATED PROTEIN"/>
    <property type="match status" value="1"/>
</dbReference>
<proteinExistence type="predicted"/>
<dbReference type="InterPro" id="IPR052752">
    <property type="entry name" value="NACHT-WD_repeat"/>
</dbReference>
<dbReference type="Gene3D" id="1.25.40.370">
    <property type="match status" value="1"/>
</dbReference>
<accession>A0A0B6Z6X7</accession>
<sequence>QPHTFERHDGKHVTFNSRMYEQVPRHLDLAGRYEELESIVFFNYEWIRNKIKTFSLSHVLADLALHPSEESNLVKEVLRVAERVIKQDTNNLPTEISGHLLPYYNTHYNIRSLINQCDNLGLKDCALVANFPYQYVPGGSLQFTLKCSSDMHQLLFLNEDRYLVCKQKDESYVHTFDLNTGDRTATVLASIGELYITPNGKYFIIVDHITGKAIKIHEAETGAFMKQIIIMNHIEE</sequence>
<dbReference type="EMBL" id="HACG01016821">
    <property type="protein sequence ID" value="CEK63686.1"/>
    <property type="molecule type" value="Transcribed_RNA"/>
</dbReference>
<protein>
    <submittedName>
        <fullName evidence="1">Uncharacterized protein</fullName>
    </submittedName>
</protein>
<evidence type="ECO:0000313" key="1">
    <source>
        <dbReference type="EMBL" id="CEK63686.1"/>
    </source>
</evidence>
<name>A0A0B6Z6X7_9EUPU</name>
<dbReference type="SUPFAM" id="SSF51004">
    <property type="entry name" value="C-terminal (heme d1) domain of cytochrome cd1-nitrite reductase"/>
    <property type="match status" value="1"/>
</dbReference>
<feature type="non-terminal residue" evidence="1">
    <location>
        <position position="236"/>
    </location>
</feature>
<dbReference type="PANTHER" id="PTHR19871:SF14">
    <property type="entry name" value="DUF4062 DOMAIN-CONTAINING PROTEIN"/>
    <property type="match status" value="1"/>
</dbReference>
<gene>
    <name evidence="1" type="primary">ORF49134</name>
</gene>
<organism evidence="1">
    <name type="scientific">Arion vulgaris</name>
    <dbReference type="NCBI Taxonomy" id="1028688"/>
    <lineage>
        <taxon>Eukaryota</taxon>
        <taxon>Metazoa</taxon>
        <taxon>Spiralia</taxon>
        <taxon>Lophotrochozoa</taxon>
        <taxon>Mollusca</taxon>
        <taxon>Gastropoda</taxon>
        <taxon>Heterobranchia</taxon>
        <taxon>Euthyneura</taxon>
        <taxon>Panpulmonata</taxon>
        <taxon>Eupulmonata</taxon>
        <taxon>Stylommatophora</taxon>
        <taxon>Helicina</taxon>
        <taxon>Arionoidea</taxon>
        <taxon>Arionidae</taxon>
        <taxon>Arion</taxon>
    </lineage>
</organism>
<dbReference type="InterPro" id="IPR011048">
    <property type="entry name" value="Haem_d1_sf"/>
</dbReference>
<feature type="non-terminal residue" evidence="1">
    <location>
        <position position="1"/>
    </location>
</feature>
<dbReference type="AlphaFoldDB" id="A0A0B6Z6X7"/>